<feature type="region of interest" description="Disordered" evidence="1">
    <location>
        <begin position="1"/>
        <end position="25"/>
    </location>
</feature>
<reference evidence="4 5" key="1">
    <citation type="submission" date="2014-02" db="EMBL/GenBank/DDBJ databases">
        <title>Single nucleus genome sequencing reveals high similarity among nuclei of an endomycorrhizal fungus.</title>
        <authorList>
            <person name="Lin K."/>
            <person name="Geurts R."/>
            <person name="Zhang Z."/>
            <person name="Limpens E."/>
            <person name="Saunders D.G."/>
            <person name="Mu D."/>
            <person name="Pang E."/>
            <person name="Cao H."/>
            <person name="Cha H."/>
            <person name="Lin T."/>
            <person name="Zhou Q."/>
            <person name="Shang Y."/>
            <person name="Li Y."/>
            <person name="Ivanov S."/>
            <person name="Sharma T."/>
            <person name="Velzen R.V."/>
            <person name="Ruijter N.D."/>
            <person name="Aanen D.K."/>
            <person name="Win J."/>
            <person name="Kamoun S."/>
            <person name="Bisseling T."/>
            <person name="Huang S."/>
        </authorList>
    </citation>
    <scope>NUCLEOTIDE SEQUENCE [LARGE SCALE GENOMIC DNA]</scope>
    <source>
        <strain evidence="4">DAOM 197198w</strain>
        <strain evidence="5">DAOM197198w</strain>
    </source>
</reference>
<name>A0A015MWH0_RHIIW</name>
<feature type="region of interest" description="Disordered" evidence="1">
    <location>
        <begin position="47"/>
        <end position="97"/>
    </location>
</feature>
<dbReference type="OrthoDB" id="2458549at2759"/>
<dbReference type="EMBL" id="JEMT01017112">
    <property type="protein sequence ID" value="EXX68823.1"/>
    <property type="molecule type" value="Genomic_DNA"/>
</dbReference>
<accession>A0A015MWH0</accession>
<evidence type="ECO:0000256" key="1">
    <source>
        <dbReference type="SAM" id="MobiDB-lite"/>
    </source>
</evidence>
<dbReference type="AlphaFoldDB" id="A0A015MWH0"/>
<sequence>MTRNEKRQSSSPSYEFISSDDEPATVAISPSEKELLTVVVTLPDEKLKLLKPQEKTSQKKRKLGPNPLKRQKISESMASSSKKSIENQEDSESSYYVEEEEIDEAKVNNMVRIFVNTFKRNPDLWANFKNVVEESLSEVPITPISSTNSSGKGGKTRQIITDDKSGNNIPSKKDKDFLMELKCLFLRSRNPSTSTLQQIIENIWPGYIINSPESTAYISKAHRYFDSFRNDLNKNMIILARQFIKDKDIEINDTLDKDEIINYVDEAIVKKTLSLFLKAIHSSSWNNTEFVKTLKRFVRHCLYFHVQHIINGEDKTRYSIDVLEKVKSDNVNNITKDLPVHSLSGLDLANNVFL</sequence>
<evidence type="ECO:0000313" key="3">
    <source>
        <dbReference type="EMBL" id="EXX68823.1"/>
    </source>
</evidence>
<protein>
    <submittedName>
        <fullName evidence="4">Uncharacterized protein</fullName>
    </submittedName>
</protein>
<dbReference type="Proteomes" id="UP000022910">
    <property type="component" value="Unassembled WGS sequence"/>
</dbReference>
<evidence type="ECO:0000313" key="2">
    <source>
        <dbReference type="EMBL" id="EXX68780.1"/>
    </source>
</evidence>
<comment type="caution">
    <text evidence="4">The sequence shown here is derived from an EMBL/GenBank/DDBJ whole genome shotgun (WGS) entry which is preliminary data.</text>
</comment>
<keyword evidence="5" id="KW-1185">Reference proteome</keyword>
<feature type="compositionally biased region" description="Acidic residues" evidence="1">
    <location>
        <begin position="87"/>
        <end position="97"/>
    </location>
</feature>
<feature type="region of interest" description="Disordered" evidence="1">
    <location>
        <begin position="143"/>
        <end position="166"/>
    </location>
</feature>
<feature type="compositionally biased region" description="Basic and acidic residues" evidence="1">
    <location>
        <begin position="47"/>
        <end position="57"/>
    </location>
</feature>
<dbReference type="EMBL" id="JEMT01017172">
    <property type="protein sequence ID" value="EXX68780.1"/>
    <property type="molecule type" value="Genomic_DNA"/>
</dbReference>
<evidence type="ECO:0000313" key="5">
    <source>
        <dbReference type="Proteomes" id="UP000022910"/>
    </source>
</evidence>
<dbReference type="HOGENOM" id="CLU_783347_0_0_1"/>
<dbReference type="EMBL" id="JEMT01016260">
    <property type="protein sequence ID" value="EXX71103.1"/>
    <property type="molecule type" value="Genomic_DNA"/>
</dbReference>
<proteinExistence type="predicted"/>
<organism evidence="4 5">
    <name type="scientific">Rhizophagus irregularis (strain DAOM 197198w)</name>
    <name type="common">Glomus intraradices</name>
    <dbReference type="NCBI Taxonomy" id="1432141"/>
    <lineage>
        <taxon>Eukaryota</taxon>
        <taxon>Fungi</taxon>
        <taxon>Fungi incertae sedis</taxon>
        <taxon>Mucoromycota</taxon>
        <taxon>Glomeromycotina</taxon>
        <taxon>Glomeromycetes</taxon>
        <taxon>Glomerales</taxon>
        <taxon>Glomeraceae</taxon>
        <taxon>Rhizophagus</taxon>
    </lineage>
</organism>
<gene>
    <name evidence="4" type="ORF">RirG_081510</name>
    <name evidence="3" type="ORF">RirG_101600</name>
    <name evidence="2" type="ORF">RirG_102060</name>
</gene>
<evidence type="ECO:0000313" key="4">
    <source>
        <dbReference type="EMBL" id="EXX71103.1"/>
    </source>
</evidence>